<dbReference type="STRING" id="1676925.ENSPKIP00000035249"/>
<dbReference type="Proteomes" id="UP000261540">
    <property type="component" value="Unplaced"/>
</dbReference>
<proteinExistence type="predicted"/>
<evidence type="ECO:0000313" key="1">
    <source>
        <dbReference type="Ensembl" id="ENSPKIP00000035249.1"/>
    </source>
</evidence>
<keyword evidence="2" id="KW-1185">Reference proteome</keyword>
<reference evidence="1" key="2">
    <citation type="submission" date="2025-09" db="UniProtKB">
        <authorList>
            <consortium name="Ensembl"/>
        </authorList>
    </citation>
    <scope>IDENTIFICATION</scope>
</reference>
<dbReference type="Ensembl" id="ENSPKIT00000016177.1">
    <property type="protein sequence ID" value="ENSPKIP00000035249.1"/>
    <property type="gene ID" value="ENSPKIG00000014277.1"/>
</dbReference>
<dbReference type="GeneTree" id="ENSGT00940000177641"/>
<sequence>MMSIATVKKVWCKAEDKYLTLLDYRTTPLETVGLSPAQLLMGRRPRNKLPAARALLAPAAYDPVKVKCQLDKGKATQKLYYDQKRASKPHAPLMPGEEIRI</sequence>
<dbReference type="AlphaFoldDB" id="A0A3B3SX49"/>
<accession>A0A3B3SX49</accession>
<reference evidence="1" key="1">
    <citation type="submission" date="2025-08" db="UniProtKB">
        <authorList>
            <consortium name="Ensembl"/>
        </authorList>
    </citation>
    <scope>IDENTIFICATION</scope>
</reference>
<evidence type="ECO:0000313" key="2">
    <source>
        <dbReference type="Proteomes" id="UP000261540"/>
    </source>
</evidence>
<name>A0A3B3SX49_9TELE</name>
<organism evidence="1 2">
    <name type="scientific">Paramormyrops kingsleyae</name>
    <dbReference type="NCBI Taxonomy" id="1676925"/>
    <lineage>
        <taxon>Eukaryota</taxon>
        <taxon>Metazoa</taxon>
        <taxon>Chordata</taxon>
        <taxon>Craniata</taxon>
        <taxon>Vertebrata</taxon>
        <taxon>Euteleostomi</taxon>
        <taxon>Actinopterygii</taxon>
        <taxon>Neopterygii</taxon>
        <taxon>Teleostei</taxon>
        <taxon>Osteoglossocephala</taxon>
        <taxon>Osteoglossomorpha</taxon>
        <taxon>Osteoglossiformes</taxon>
        <taxon>Mormyridae</taxon>
        <taxon>Paramormyrops</taxon>
    </lineage>
</organism>
<protein>
    <submittedName>
        <fullName evidence="1">Uncharacterized protein</fullName>
    </submittedName>
</protein>